<feature type="region of interest" description="Disordered" evidence="1">
    <location>
        <begin position="241"/>
        <end position="265"/>
    </location>
</feature>
<evidence type="ECO:0000313" key="2">
    <source>
        <dbReference type="EMBL" id="KAA1114127.1"/>
    </source>
</evidence>
<evidence type="ECO:0000256" key="1">
    <source>
        <dbReference type="SAM" id="MobiDB-lite"/>
    </source>
</evidence>
<feature type="compositionally biased region" description="Low complexity" evidence="1">
    <location>
        <begin position="158"/>
        <end position="172"/>
    </location>
</feature>
<evidence type="ECO:0000313" key="3">
    <source>
        <dbReference type="Proteomes" id="UP000325313"/>
    </source>
</evidence>
<sequence length="265" mass="29985">MSVDGFPSIMIPLEQQRRANPSVQSIWPRKQASSPETKLLNFQTAELHILLEAICALNPSLQVSRTDYTSPINFHAPRHDFRVDNACGPSPNQMYLRRYNSVTQHRELCSSDPHTLSMTRARLPGSGFGHSWEPSPTAIRCDNRQIKSISSLQSHTLPSSGTNPSNSPSQSSADANLFNNETSSGPKGHVPLKQHLTYWPKKSRKKKTWLTQKKTSKTLDTIPENQEWKMQERYPQDIMTSVLPENSEPRSVFENDSDSEDEIED</sequence>
<organism evidence="2 3">
    <name type="scientific">Puccinia graminis f. sp. tritici</name>
    <dbReference type="NCBI Taxonomy" id="56615"/>
    <lineage>
        <taxon>Eukaryota</taxon>
        <taxon>Fungi</taxon>
        <taxon>Dikarya</taxon>
        <taxon>Basidiomycota</taxon>
        <taxon>Pucciniomycotina</taxon>
        <taxon>Pucciniomycetes</taxon>
        <taxon>Pucciniales</taxon>
        <taxon>Pucciniaceae</taxon>
        <taxon>Puccinia</taxon>
    </lineage>
</organism>
<dbReference type="AlphaFoldDB" id="A0A5B0QLM2"/>
<accession>A0A5B0QLM2</accession>
<name>A0A5B0QLM2_PUCGR</name>
<proteinExistence type="predicted"/>
<reference evidence="2 3" key="1">
    <citation type="submission" date="2019-05" db="EMBL/GenBank/DDBJ databases">
        <title>Emergence of the Ug99 lineage of the wheat stem rust pathogen through somatic hybridization.</title>
        <authorList>
            <person name="Li F."/>
            <person name="Upadhyaya N.M."/>
            <person name="Sperschneider J."/>
            <person name="Matny O."/>
            <person name="Nguyen-Phuc H."/>
            <person name="Mago R."/>
            <person name="Raley C."/>
            <person name="Miller M.E."/>
            <person name="Silverstein K.A.T."/>
            <person name="Henningsen E."/>
            <person name="Hirsch C.D."/>
            <person name="Visser B."/>
            <person name="Pretorius Z.A."/>
            <person name="Steffenson B.J."/>
            <person name="Schwessinger B."/>
            <person name="Dodds P.N."/>
            <person name="Figueroa M."/>
        </authorList>
    </citation>
    <scope>NUCLEOTIDE SEQUENCE [LARGE SCALE GENOMIC DNA]</scope>
    <source>
        <strain evidence="2 3">Ug99</strain>
    </source>
</reference>
<dbReference type="Proteomes" id="UP000325313">
    <property type="component" value="Unassembled WGS sequence"/>
</dbReference>
<dbReference type="EMBL" id="VDEP01000273">
    <property type="protein sequence ID" value="KAA1114127.1"/>
    <property type="molecule type" value="Genomic_DNA"/>
</dbReference>
<feature type="compositionally biased region" description="Polar residues" evidence="1">
    <location>
        <begin position="173"/>
        <end position="185"/>
    </location>
</feature>
<comment type="caution">
    <text evidence="2">The sequence shown here is derived from an EMBL/GenBank/DDBJ whole genome shotgun (WGS) entry which is preliminary data.</text>
</comment>
<feature type="compositionally biased region" description="Acidic residues" evidence="1">
    <location>
        <begin position="255"/>
        <end position="265"/>
    </location>
</feature>
<feature type="region of interest" description="Disordered" evidence="1">
    <location>
        <begin position="153"/>
        <end position="197"/>
    </location>
</feature>
<gene>
    <name evidence="2" type="ORF">PGTUg99_023000</name>
</gene>
<protein>
    <submittedName>
        <fullName evidence="2">Uncharacterized protein</fullName>
    </submittedName>
</protein>